<feature type="compositionally biased region" description="Polar residues" evidence="1">
    <location>
        <begin position="103"/>
        <end position="120"/>
    </location>
</feature>
<organism evidence="2 3">
    <name type="scientific">Steinernema glaseri</name>
    <dbReference type="NCBI Taxonomy" id="37863"/>
    <lineage>
        <taxon>Eukaryota</taxon>
        <taxon>Metazoa</taxon>
        <taxon>Ecdysozoa</taxon>
        <taxon>Nematoda</taxon>
        <taxon>Chromadorea</taxon>
        <taxon>Rhabditida</taxon>
        <taxon>Tylenchina</taxon>
        <taxon>Panagrolaimomorpha</taxon>
        <taxon>Strongyloidoidea</taxon>
        <taxon>Steinernematidae</taxon>
        <taxon>Steinernema</taxon>
    </lineage>
</organism>
<name>A0A1I7ZW84_9BILA</name>
<reference evidence="3" key="1">
    <citation type="submission" date="2016-11" db="UniProtKB">
        <authorList>
            <consortium name="WormBaseParasite"/>
        </authorList>
    </citation>
    <scope>IDENTIFICATION</scope>
</reference>
<proteinExistence type="predicted"/>
<evidence type="ECO:0000256" key="1">
    <source>
        <dbReference type="SAM" id="MobiDB-lite"/>
    </source>
</evidence>
<dbReference type="Proteomes" id="UP000095287">
    <property type="component" value="Unplaced"/>
</dbReference>
<evidence type="ECO:0000313" key="3">
    <source>
        <dbReference type="WBParaSite" id="L893_g30517.t1"/>
    </source>
</evidence>
<sequence length="141" mass="15725">MSDERLLRANNRLAGKQLGKWRRLKGRPPELEDEDGGDQPGTAHGSMCAAVGTEEEEARSTKMENKTQQAPRYTQGGKKGGANFLRGSELAKQVKRKMAMEQRTGQGSLVSHPKQGNKNTFEVPKTSRENETHESEVFVWN</sequence>
<accession>A0A1I7ZW84</accession>
<dbReference type="AlphaFoldDB" id="A0A1I7ZW84"/>
<protein>
    <submittedName>
        <fullName evidence="3">Small acidic protein</fullName>
    </submittedName>
</protein>
<dbReference type="WBParaSite" id="L893_g30517.t1">
    <property type="protein sequence ID" value="L893_g30517.t1"/>
    <property type="gene ID" value="L893_g30517"/>
</dbReference>
<feature type="region of interest" description="Disordered" evidence="1">
    <location>
        <begin position="18"/>
        <end position="141"/>
    </location>
</feature>
<feature type="compositionally biased region" description="Basic and acidic residues" evidence="1">
    <location>
        <begin position="125"/>
        <end position="141"/>
    </location>
</feature>
<keyword evidence="2" id="KW-1185">Reference proteome</keyword>
<evidence type="ECO:0000313" key="2">
    <source>
        <dbReference type="Proteomes" id="UP000095287"/>
    </source>
</evidence>